<name>A0ACC2UZT7_9TREE</name>
<accession>A0ACC2UZT7</accession>
<dbReference type="EMBL" id="JASBWR010000135">
    <property type="protein sequence ID" value="KAJ9092497.1"/>
    <property type="molecule type" value="Genomic_DNA"/>
</dbReference>
<dbReference type="Proteomes" id="UP001241377">
    <property type="component" value="Unassembled WGS sequence"/>
</dbReference>
<sequence length="264" mass="27743">MSLDDLAAAAWADDASPGNSPKLSEQDIWGAPRLQRGDEAEDAGLQQEVPLGIVAETPSSEKDVWNSGEGEAAVSLSTDITPEPSQEATSDTDNPRNSKNESGIPGNTAPAPLEDAKSVAIPAARESGVAIAEPTTQIPAVNNENEDEDEGFDNFDDQPFATPSSAFPAAGPPCDDEKTALESNQDDFGDFGDFEDFDDAAVQNPGADAFGSESRDVVGLGGEFTDEPEESVWDDPDRPPPLVSAFPLFRAIDKITTIPSSASF</sequence>
<evidence type="ECO:0000313" key="2">
    <source>
        <dbReference type="Proteomes" id="UP001241377"/>
    </source>
</evidence>
<organism evidence="1 2">
    <name type="scientific">Naganishia cerealis</name>
    <dbReference type="NCBI Taxonomy" id="610337"/>
    <lineage>
        <taxon>Eukaryota</taxon>
        <taxon>Fungi</taxon>
        <taxon>Dikarya</taxon>
        <taxon>Basidiomycota</taxon>
        <taxon>Agaricomycotina</taxon>
        <taxon>Tremellomycetes</taxon>
        <taxon>Filobasidiales</taxon>
        <taxon>Filobasidiaceae</taxon>
        <taxon>Naganishia</taxon>
    </lineage>
</organism>
<proteinExistence type="predicted"/>
<protein>
    <submittedName>
        <fullName evidence="1">Uncharacterized protein</fullName>
    </submittedName>
</protein>
<evidence type="ECO:0000313" key="1">
    <source>
        <dbReference type="EMBL" id="KAJ9092497.1"/>
    </source>
</evidence>
<comment type="caution">
    <text evidence="1">The sequence shown here is derived from an EMBL/GenBank/DDBJ whole genome shotgun (WGS) entry which is preliminary data.</text>
</comment>
<reference evidence="1" key="1">
    <citation type="submission" date="2023-04" db="EMBL/GenBank/DDBJ databases">
        <title>Draft Genome sequencing of Naganishia species isolated from polar environments using Oxford Nanopore Technology.</title>
        <authorList>
            <person name="Leo P."/>
            <person name="Venkateswaran K."/>
        </authorList>
    </citation>
    <scope>NUCLEOTIDE SEQUENCE</scope>
    <source>
        <strain evidence="1">MNA-CCFEE 5261</strain>
    </source>
</reference>
<gene>
    <name evidence="1" type="ORF">QFC19_008710</name>
</gene>
<keyword evidence="2" id="KW-1185">Reference proteome</keyword>